<evidence type="ECO:0000256" key="5">
    <source>
        <dbReference type="ARBA" id="ARBA00023002"/>
    </source>
</evidence>
<organism evidence="10 11">
    <name type="scientific">Rhodococcus erythropolis (strain PR4 / NBRC 100887)</name>
    <dbReference type="NCBI Taxonomy" id="234621"/>
    <lineage>
        <taxon>Bacteria</taxon>
        <taxon>Bacillati</taxon>
        <taxon>Actinomycetota</taxon>
        <taxon>Actinomycetes</taxon>
        <taxon>Mycobacteriales</taxon>
        <taxon>Nocardiaceae</taxon>
        <taxon>Rhodococcus</taxon>
        <taxon>Rhodococcus erythropolis group</taxon>
    </lineage>
</organism>
<dbReference type="InterPro" id="IPR036396">
    <property type="entry name" value="Cyt_P450_sf"/>
</dbReference>
<evidence type="ECO:0000256" key="7">
    <source>
        <dbReference type="ARBA" id="ARBA00023033"/>
    </source>
</evidence>
<evidence type="ECO:0000313" key="11">
    <source>
        <dbReference type="Proteomes" id="UP000002204"/>
    </source>
</evidence>
<gene>
    <name evidence="10" type="ordered locus">RER_08060</name>
</gene>
<dbReference type="InterPro" id="IPR001128">
    <property type="entry name" value="Cyt_P450"/>
</dbReference>
<dbReference type="KEGG" id="rer:RER_08060"/>
<dbReference type="PROSITE" id="PS00086">
    <property type="entry name" value="CYTOCHROME_P450"/>
    <property type="match status" value="1"/>
</dbReference>
<comment type="similarity">
    <text evidence="2 8">Belongs to the cytochrome P450 family.</text>
</comment>
<evidence type="ECO:0000256" key="9">
    <source>
        <dbReference type="SAM" id="MobiDB-lite"/>
    </source>
</evidence>
<dbReference type="FunFam" id="1.10.630.10:FF:000018">
    <property type="entry name" value="Cytochrome P450 monooxygenase"/>
    <property type="match status" value="1"/>
</dbReference>
<dbReference type="AlphaFoldDB" id="C0ZQ36"/>
<keyword evidence="5 8" id="KW-0560">Oxidoreductase</keyword>
<protein>
    <submittedName>
        <fullName evidence="10">Cytochrome P450</fullName>
    </submittedName>
</protein>
<keyword evidence="6 8" id="KW-0408">Iron</keyword>
<evidence type="ECO:0000256" key="4">
    <source>
        <dbReference type="ARBA" id="ARBA00022723"/>
    </source>
</evidence>
<evidence type="ECO:0000256" key="8">
    <source>
        <dbReference type="RuleBase" id="RU000461"/>
    </source>
</evidence>
<dbReference type="GO" id="GO:0016705">
    <property type="term" value="F:oxidoreductase activity, acting on paired donors, with incorporation or reduction of molecular oxygen"/>
    <property type="evidence" value="ECO:0007669"/>
    <property type="project" value="InterPro"/>
</dbReference>
<keyword evidence="4 8" id="KW-0479">Metal-binding</keyword>
<keyword evidence="3 8" id="KW-0349">Heme</keyword>
<dbReference type="InterPro" id="IPR002397">
    <property type="entry name" value="Cyt_P450_B"/>
</dbReference>
<dbReference type="PRINTS" id="PR00359">
    <property type="entry name" value="BP450"/>
</dbReference>
<dbReference type="SUPFAM" id="SSF48264">
    <property type="entry name" value="Cytochrome P450"/>
    <property type="match status" value="1"/>
</dbReference>
<dbReference type="eggNOG" id="COG2124">
    <property type="taxonomic scope" value="Bacteria"/>
</dbReference>
<proteinExistence type="inferred from homology"/>
<evidence type="ECO:0000256" key="3">
    <source>
        <dbReference type="ARBA" id="ARBA00022617"/>
    </source>
</evidence>
<feature type="region of interest" description="Disordered" evidence="9">
    <location>
        <begin position="74"/>
        <end position="94"/>
    </location>
</feature>
<evidence type="ECO:0000313" key="10">
    <source>
        <dbReference type="EMBL" id="BAH31514.1"/>
    </source>
</evidence>
<dbReference type="HOGENOM" id="CLU_033716_0_1_11"/>
<dbReference type="RefSeq" id="WP_020906202.1">
    <property type="nucleotide sequence ID" value="NC_012490.1"/>
</dbReference>
<dbReference type="PATRIC" id="fig|234621.6.peg.1257"/>
<dbReference type="Pfam" id="PF00067">
    <property type="entry name" value="p450"/>
    <property type="match status" value="1"/>
</dbReference>
<comment type="cofactor">
    <cofactor evidence="1">
        <name>heme</name>
        <dbReference type="ChEBI" id="CHEBI:30413"/>
    </cofactor>
</comment>
<dbReference type="PANTHER" id="PTHR46696">
    <property type="entry name" value="P450, PUTATIVE (EUROFUNG)-RELATED"/>
    <property type="match status" value="1"/>
</dbReference>
<dbReference type="Proteomes" id="UP000002204">
    <property type="component" value="Chromosome"/>
</dbReference>
<sequence>MSDITVDPVESADTIGARLNPFASKLSQAPHDIWTRLRNECPVAPSNELGGFQLLSRYEDVWAATLDTETYSSAEGTTVPKHPVRMPPEDTDEPEHRLYRKIMDPLFTPKTVKTMESWVREIVVELFDSIADPNRFDFVQEFSSQLPRRVILRIIGVPDEDLPVLIDAMIALNGAYDDAERGAAAGATLYGYFAQKLVERREQPRRDDLISALLEGDFGGEPLSDLDMQHMLILTILGGTDTSSGAMGGMMLWLADHPEDFAKLREEPDLIRTAIDEFLRYVSPVAYMARTATKDVEVQGCPIQHGEKVLLGFGSANRDSEKFDRADEVLLDRHPNPHMAFGGGPHRCLGANLVKLEMKIVLEEVISRFRSFEVEDYTKLYYQRGQARNLECLPLVVQGTLVGSGNNP</sequence>
<dbReference type="Gene3D" id="1.10.630.10">
    <property type="entry name" value="Cytochrome P450"/>
    <property type="match status" value="1"/>
</dbReference>
<reference evidence="10 11" key="2">
    <citation type="journal article" date="2006" name="Environ. Microbiol.">
        <title>Sequence analysis of three plasmids harboured in Rhodococcus erythropolis strain PR4.</title>
        <authorList>
            <person name="Sekine M."/>
            <person name="Tanikawa S."/>
            <person name="Omata S."/>
            <person name="Saito M."/>
            <person name="Fujisawa T."/>
            <person name="Tsukatani N."/>
            <person name="Tajima T."/>
            <person name="Sekigawa T."/>
            <person name="Kosugi H."/>
            <person name="Matsuo Y."/>
            <person name="Nishiko R."/>
            <person name="Imamura K."/>
            <person name="Ito M."/>
            <person name="Narita H."/>
            <person name="Tago S."/>
            <person name="Fujita N."/>
            <person name="Harayama S."/>
        </authorList>
    </citation>
    <scope>NUCLEOTIDE SEQUENCE [LARGE SCALE GENOMIC DNA]</scope>
    <source>
        <strain evidence="11">PR4 / NBRC 100887</strain>
    </source>
</reference>
<evidence type="ECO:0000256" key="2">
    <source>
        <dbReference type="ARBA" id="ARBA00010617"/>
    </source>
</evidence>
<dbReference type="GO" id="GO:0005506">
    <property type="term" value="F:iron ion binding"/>
    <property type="evidence" value="ECO:0007669"/>
    <property type="project" value="InterPro"/>
</dbReference>
<accession>C0ZQ36</accession>
<dbReference type="PRINTS" id="PR00385">
    <property type="entry name" value="P450"/>
</dbReference>
<evidence type="ECO:0000256" key="1">
    <source>
        <dbReference type="ARBA" id="ARBA00001971"/>
    </source>
</evidence>
<keyword evidence="7 8" id="KW-0503">Monooxygenase</keyword>
<reference evidence="11" key="1">
    <citation type="submission" date="2005-03" db="EMBL/GenBank/DDBJ databases">
        <title>Comparison of the complete genome sequences of Rhodococcus erythropolis PR4 and Rhodococcus opacus B4.</title>
        <authorList>
            <person name="Takarada H."/>
            <person name="Sekine M."/>
            <person name="Hosoyama A."/>
            <person name="Yamada R."/>
            <person name="Fujisawa T."/>
            <person name="Omata S."/>
            <person name="Shimizu A."/>
            <person name="Tsukatani N."/>
            <person name="Tanikawa S."/>
            <person name="Fujita N."/>
            <person name="Harayama S."/>
        </authorList>
    </citation>
    <scope>NUCLEOTIDE SEQUENCE [LARGE SCALE GENOMIC DNA]</scope>
    <source>
        <strain evidence="11">PR4 / NBRC 100887</strain>
    </source>
</reference>
<evidence type="ECO:0000256" key="6">
    <source>
        <dbReference type="ARBA" id="ARBA00023004"/>
    </source>
</evidence>
<dbReference type="EMBL" id="AP008957">
    <property type="protein sequence ID" value="BAH31514.1"/>
    <property type="molecule type" value="Genomic_DNA"/>
</dbReference>
<name>C0ZQ36_RHOE4</name>
<dbReference type="CDD" id="cd11034">
    <property type="entry name" value="P450cin-like"/>
    <property type="match status" value="1"/>
</dbReference>
<dbReference type="GO" id="GO:0020037">
    <property type="term" value="F:heme binding"/>
    <property type="evidence" value="ECO:0007669"/>
    <property type="project" value="InterPro"/>
</dbReference>
<dbReference type="GO" id="GO:0004497">
    <property type="term" value="F:monooxygenase activity"/>
    <property type="evidence" value="ECO:0007669"/>
    <property type="project" value="UniProtKB-KW"/>
</dbReference>
<dbReference type="InterPro" id="IPR017972">
    <property type="entry name" value="Cyt_P450_CS"/>
</dbReference>
<dbReference type="PANTHER" id="PTHR46696:SF6">
    <property type="entry name" value="P450, PUTATIVE (EUROFUNG)-RELATED"/>
    <property type="match status" value="1"/>
</dbReference>